<dbReference type="RefSeq" id="WP_342552010.1">
    <property type="nucleotide sequence ID" value="NZ_CP159992.1"/>
</dbReference>
<gene>
    <name evidence="1" type="ORF">ABXS70_06415</name>
</gene>
<evidence type="ECO:0000313" key="1">
    <source>
        <dbReference type="EMBL" id="XCP96334.1"/>
    </source>
</evidence>
<sequence>MSENEKMDSQQWSIFFILRTDCGAKKLTFNREFMSRARMGSLIPIGLDGVDYSDYKMSMSVRLVPKKWSLKEKY</sequence>
<dbReference type="AlphaFoldDB" id="A0AAU8NG79"/>
<dbReference type="EMBL" id="CP159992">
    <property type="protein sequence ID" value="XCP96334.1"/>
    <property type="molecule type" value="Genomic_DNA"/>
</dbReference>
<accession>A0AAU8NG79</accession>
<proteinExistence type="predicted"/>
<organism evidence="1">
    <name type="scientific">Paenibacillus sp. AN1007</name>
    <dbReference type="NCBI Taxonomy" id="3151385"/>
    <lineage>
        <taxon>Bacteria</taxon>
        <taxon>Bacillati</taxon>
        <taxon>Bacillota</taxon>
        <taxon>Bacilli</taxon>
        <taxon>Bacillales</taxon>
        <taxon>Paenibacillaceae</taxon>
        <taxon>Paenibacillus</taxon>
    </lineage>
</organism>
<protein>
    <submittedName>
        <fullName evidence="1">Uncharacterized protein</fullName>
    </submittedName>
</protein>
<reference evidence="1" key="1">
    <citation type="submission" date="2024-05" db="EMBL/GenBank/DDBJ databases">
        <title>Draft genome assemblies of 36 bacteria isolated from hibernating arctic ground squirrels.</title>
        <authorList>
            <person name="McKee H."/>
            <person name="Mullen L."/>
            <person name="Drown D.M."/>
            <person name="Duddleston K.N."/>
        </authorList>
    </citation>
    <scope>NUCLEOTIDE SEQUENCE</scope>
    <source>
        <strain evidence="1">AN1007</strain>
    </source>
</reference>
<name>A0AAU8NG79_9BACL</name>